<dbReference type="InterPro" id="IPR016032">
    <property type="entry name" value="Sig_transdc_resp-reg_C-effctor"/>
</dbReference>
<evidence type="ECO:0000256" key="1">
    <source>
        <dbReference type="ARBA" id="ARBA00023015"/>
    </source>
</evidence>
<dbReference type="Proteomes" id="UP000295132">
    <property type="component" value="Unassembled WGS sequence"/>
</dbReference>
<dbReference type="InterPro" id="IPR000792">
    <property type="entry name" value="Tscrpt_reg_LuxR_C"/>
</dbReference>
<name>A0A4R5VKK1_9BACI</name>
<dbReference type="SUPFAM" id="SSF46894">
    <property type="entry name" value="C-terminal effector domain of the bipartite response regulators"/>
    <property type="match status" value="1"/>
</dbReference>
<keyword evidence="1" id="KW-0805">Transcription regulation</keyword>
<dbReference type="PROSITE" id="PS50043">
    <property type="entry name" value="HTH_LUXR_2"/>
    <property type="match status" value="1"/>
</dbReference>
<accession>A0A4R5VKK1</accession>
<reference evidence="4 5" key="1">
    <citation type="submission" date="2019-03" db="EMBL/GenBank/DDBJ databases">
        <title>Bacillus niacini sp. nov. a Nicotinate-Metabolizing Mesophile Isolated from Soil.</title>
        <authorList>
            <person name="Zhang G."/>
        </authorList>
    </citation>
    <scope>NUCLEOTIDE SEQUENCE [LARGE SCALE GENOMIC DNA]</scope>
    <source>
        <strain evidence="4 5">WN066</strain>
    </source>
</reference>
<keyword evidence="2" id="KW-0804">Transcription</keyword>
<dbReference type="Gene3D" id="1.10.10.10">
    <property type="entry name" value="Winged helix-like DNA-binding domain superfamily/Winged helix DNA-binding domain"/>
    <property type="match status" value="1"/>
</dbReference>
<dbReference type="EMBL" id="SMYO01000016">
    <property type="protein sequence ID" value="TDK58202.1"/>
    <property type="molecule type" value="Genomic_DNA"/>
</dbReference>
<evidence type="ECO:0000256" key="2">
    <source>
        <dbReference type="ARBA" id="ARBA00023163"/>
    </source>
</evidence>
<protein>
    <submittedName>
        <fullName evidence="4">Response regulator transcription factor</fullName>
    </submittedName>
</protein>
<comment type="caution">
    <text evidence="4">The sequence shown here is derived from an EMBL/GenBank/DDBJ whole genome shotgun (WGS) entry which is preliminary data.</text>
</comment>
<dbReference type="GO" id="GO:0003677">
    <property type="term" value="F:DNA binding"/>
    <property type="evidence" value="ECO:0007669"/>
    <property type="project" value="InterPro"/>
</dbReference>
<dbReference type="Pfam" id="PF00196">
    <property type="entry name" value="GerE"/>
    <property type="match status" value="1"/>
</dbReference>
<dbReference type="RefSeq" id="WP_133338786.1">
    <property type="nucleotide sequence ID" value="NZ_JAVGVR010000001.1"/>
</dbReference>
<sequence length="33" mass="3748">MSINTVKSHLNNIFNKLNVNNRTAVLHKITSLI</sequence>
<dbReference type="InterPro" id="IPR036388">
    <property type="entry name" value="WH-like_DNA-bd_sf"/>
</dbReference>
<evidence type="ECO:0000259" key="3">
    <source>
        <dbReference type="PROSITE" id="PS50043"/>
    </source>
</evidence>
<evidence type="ECO:0000313" key="5">
    <source>
        <dbReference type="Proteomes" id="UP000295132"/>
    </source>
</evidence>
<proteinExistence type="predicted"/>
<dbReference type="GO" id="GO:0006355">
    <property type="term" value="P:regulation of DNA-templated transcription"/>
    <property type="evidence" value="ECO:0007669"/>
    <property type="project" value="InterPro"/>
</dbReference>
<feature type="domain" description="HTH luxR-type" evidence="3">
    <location>
        <begin position="1"/>
        <end position="33"/>
    </location>
</feature>
<evidence type="ECO:0000313" key="4">
    <source>
        <dbReference type="EMBL" id="TDK58202.1"/>
    </source>
</evidence>
<organism evidence="4 5">
    <name type="scientific">Bacillus salipaludis</name>
    <dbReference type="NCBI Taxonomy" id="2547811"/>
    <lineage>
        <taxon>Bacteria</taxon>
        <taxon>Bacillati</taxon>
        <taxon>Bacillota</taxon>
        <taxon>Bacilli</taxon>
        <taxon>Bacillales</taxon>
        <taxon>Bacillaceae</taxon>
        <taxon>Bacillus</taxon>
    </lineage>
</organism>
<dbReference type="AlphaFoldDB" id="A0A4R5VKK1"/>
<gene>
    <name evidence="4" type="ORF">E2K98_24330</name>
</gene>